<evidence type="ECO:0000313" key="2">
    <source>
        <dbReference type="EMBL" id="OUJ76029.1"/>
    </source>
</evidence>
<evidence type="ECO:0000256" key="1">
    <source>
        <dbReference type="SAM" id="SignalP"/>
    </source>
</evidence>
<sequence length="238" mass="25872">MKKTLSIFLLAAGLSISCVKQAAAQTTAADTTGEHRMIQDISADLCRQIEEESKKAPLTNLSQEEATQLFARLMLVSAGNNATFTKLILTHKSDANAYGGQLGKRIAFRMVKECPASVPLFMKVGYQELRKQHPMSEQEVKVLTPVAAGVCQGIEARQKKQDLAAMSAQERMQVVEEVMQAAMKPHAKALSQLYGADLFLDQKKMEQVGVKIAVLMGDQCPAILTFFATAGQSAQPAK</sequence>
<dbReference type="Proteomes" id="UP000194873">
    <property type="component" value="Unassembled WGS sequence"/>
</dbReference>
<name>A0A243WKA6_9BACT</name>
<feature type="signal peptide" evidence="1">
    <location>
        <begin position="1"/>
        <end position="24"/>
    </location>
</feature>
<accession>A0A243WKA6</accession>
<dbReference type="PROSITE" id="PS51257">
    <property type="entry name" value="PROKAR_LIPOPROTEIN"/>
    <property type="match status" value="1"/>
</dbReference>
<dbReference type="EMBL" id="MTSE01000001">
    <property type="protein sequence ID" value="OUJ76029.1"/>
    <property type="molecule type" value="Genomic_DNA"/>
</dbReference>
<dbReference type="RefSeq" id="WP_086592280.1">
    <property type="nucleotide sequence ID" value="NZ_MTSE01000001.1"/>
</dbReference>
<protein>
    <submittedName>
        <fullName evidence="2">Uncharacterized protein</fullName>
    </submittedName>
</protein>
<proteinExistence type="predicted"/>
<keyword evidence="3" id="KW-1185">Reference proteome</keyword>
<dbReference type="OrthoDB" id="877026at2"/>
<dbReference type="AlphaFoldDB" id="A0A243WKA6"/>
<keyword evidence="1" id="KW-0732">Signal</keyword>
<feature type="chain" id="PRO_5012873798" evidence="1">
    <location>
        <begin position="25"/>
        <end position="238"/>
    </location>
</feature>
<organism evidence="2 3">
    <name type="scientific">Hymenobacter crusticola</name>
    <dbReference type="NCBI Taxonomy" id="1770526"/>
    <lineage>
        <taxon>Bacteria</taxon>
        <taxon>Pseudomonadati</taxon>
        <taxon>Bacteroidota</taxon>
        <taxon>Cytophagia</taxon>
        <taxon>Cytophagales</taxon>
        <taxon>Hymenobacteraceae</taxon>
        <taxon>Hymenobacter</taxon>
    </lineage>
</organism>
<gene>
    <name evidence="2" type="ORF">BXP70_01765</name>
</gene>
<evidence type="ECO:0000313" key="3">
    <source>
        <dbReference type="Proteomes" id="UP000194873"/>
    </source>
</evidence>
<reference evidence="2 3" key="1">
    <citation type="submission" date="2017-01" db="EMBL/GenBank/DDBJ databases">
        <title>A new Hymenobacter.</title>
        <authorList>
            <person name="Liang Y."/>
            <person name="Feng F."/>
        </authorList>
    </citation>
    <scope>NUCLEOTIDE SEQUENCE [LARGE SCALE GENOMIC DNA]</scope>
    <source>
        <strain evidence="2">MIMBbqt21</strain>
    </source>
</reference>
<comment type="caution">
    <text evidence="2">The sequence shown here is derived from an EMBL/GenBank/DDBJ whole genome shotgun (WGS) entry which is preliminary data.</text>
</comment>